<dbReference type="Proteomes" id="UP001056429">
    <property type="component" value="Unassembled WGS sequence"/>
</dbReference>
<evidence type="ECO:0000313" key="2">
    <source>
        <dbReference type="EMBL" id="MCM1989087.1"/>
    </source>
</evidence>
<dbReference type="InterPro" id="IPR016047">
    <property type="entry name" value="M23ase_b-sheet_dom"/>
</dbReference>
<evidence type="ECO:0000313" key="3">
    <source>
        <dbReference type="Proteomes" id="UP001056429"/>
    </source>
</evidence>
<keyword evidence="3" id="KW-1185">Reference proteome</keyword>
<dbReference type="GO" id="GO:0004222">
    <property type="term" value="F:metalloendopeptidase activity"/>
    <property type="evidence" value="ECO:0007669"/>
    <property type="project" value="TreeGrafter"/>
</dbReference>
<dbReference type="Gene3D" id="2.70.70.10">
    <property type="entry name" value="Glucose Permease (Domain IIA)"/>
    <property type="match status" value="1"/>
</dbReference>
<dbReference type="CDD" id="cd12797">
    <property type="entry name" value="M23_peptidase"/>
    <property type="match status" value="1"/>
</dbReference>
<protein>
    <submittedName>
        <fullName evidence="2">M23 family metallopeptidase</fullName>
    </submittedName>
</protein>
<proteinExistence type="predicted"/>
<reference evidence="2" key="1">
    <citation type="journal article" date="2021" name="mSystems">
        <title>Bacteria and Archaea Synergistically Convert Glycine Betaine to Biogenic Methane in the Formosa Cold Seep of the South China Sea.</title>
        <authorList>
            <person name="Li L."/>
            <person name="Zhang W."/>
            <person name="Zhang S."/>
            <person name="Song L."/>
            <person name="Sun Q."/>
            <person name="Zhang H."/>
            <person name="Xiang H."/>
            <person name="Dong X."/>
        </authorList>
    </citation>
    <scope>NUCLEOTIDE SEQUENCE</scope>
    <source>
        <strain evidence="2">ZWT</strain>
    </source>
</reference>
<evidence type="ECO:0000259" key="1">
    <source>
        <dbReference type="Pfam" id="PF01551"/>
    </source>
</evidence>
<dbReference type="EMBL" id="JAGSOJ010000001">
    <property type="protein sequence ID" value="MCM1989087.1"/>
    <property type="molecule type" value="Genomic_DNA"/>
</dbReference>
<name>A0A9J6NX48_9CLOT</name>
<comment type="caution">
    <text evidence="2">The sequence shown here is derived from an EMBL/GenBank/DDBJ whole genome shotgun (WGS) entry which is preliminary data.</text>
</comment>
<sequence length="357" mass="40548">MQLSTIPKDSIINMAEENGGQVVSNFLLHGLKIKNDTGENIILKDISFELYSAGVAVKQVTYQGKYLDNAVENFAENNGWLCKDIGAKLFLGEEDFWNAECFAKSVVMNENQETGIFNEYFITVHESAIDELRIKVAYDKFGEKHVQELSVPLVQYENKNQYIFPLKGSISTCGHYKSLLDHRQHYSMEFAIDMAQYNVEQKLSYKENMSKEDYVVYGKDVLAIADGEVVDCYHSFEITTSWNWSERKPFIDQYGFMPAQCGNHIVLKHDNEEYSFYGHLATDSLTVKKGDKVKQGQVIAKVGHTGMSGCPHLHFQLMDGPDFLADRGLPCSFSNIRNVDGDRISLIEEENIIVHAE</sequence>
<dbReference type="InterPro" id="IPR011055">
    <property type="entry name" value="Dup_hybrid_motif"/>
</dbReference>
<dbReference type="Pfam" id="PF01551">
    <property type="entry name" value="Peptidase_M23"/>
    <property type="match status" value="1"/>
</dbReference>
<organism evidence="2 3">
    <name type="scientific">Oceanirhabdus seepicola</name>
    <dbReference type="NCBI Taxonomy" id="2828781"/>
    <lineage>
        <taxon>Bacteria</taxon>
        <taxon>Bacillati</taxon>
        <taxon>Bacillota</taxon>
        <taxon>Clostridia</taxon>
        <taxon>Eubacteriales</taxon>
        <taxon>Clostridiaceae</taxon>
        <taxon>Oceanirhabdus</taxon>
    </lineage>
</organism>
<reference evidence="2" key="2">
    <citation type="submission" date="2021-04" db="EMBL/GenBank/DDBJ databases">
        <authorList>
            <person name="Dong X."/>
        </authorList>
    </citation>
    <scope>NUCLEOTIDE SEQUENCE</scope>
    <source>
        <strain evidence="2">ZWT</strain>
    </source>
</reference>
<dbReference type="PANTHER" id="PTHR21666:SF270">
    <property type="entry name" value="MUREIN HYDROLASE ACTIVATOR ENVC"/>
    <property type="match status" value="1"/>
</dbReference>
<gene>
    <name evidence="2" type="ORF">KDK92_04990</name>
</gene>
<dbReference type="PANTHER" id="PTHR21666">
    <property type="entry name" value="PEPTIDASE-RELATED"/>
    <property type="match status" value="1"/>
</dbReference>
<dbReference type="InterPro" id="IPR050570">
    <property type="entry name" value="Cell_wall_metabolism_enzyme"/>
</dbReference>
<dbReference type="SUPFAM" id="SSF51261">
    <property type="entry name" value="Duplicated hybrid motif"/>
    <property type="match status" value="1"/>
</dbReference>
<feature type="domain" description="M23ase beta-sheet core" evidence="1">
    <location>
        <begin position="217"/>
        <end position="318"/>
    </location>
</feature>
<dbReference type="AlphaFoldDB" id="A0A9J6NX48"/>
<accession>A0A9J6NX48</accession>
<dbReference type="RefSeq" id="WP_250857966.1">
    <property type="nucleotide sequence ID" value="NZ_JAGSOJ010000001.1"/>
</dbReference>